<comment type="caution">
    <text evidence="2">The sequence shown here is derived from an EMBL/GenBank/DDBJ whole genome shotgun (WGS) entry which is preliminary data.</text>
</comment>
<gene>
    <name evidence="2" type="ORF">LWI28_027649</name>
</gene>
<dbReference type="Proteomes" id="UP001064489">
    <property type="component" value="Chromosome 5"/>
</dbReference>
<organism evidence="2 3">
    <name type="scientific">Acer negundo</name>
    <name type="common">Box elder</name>
    <dbReference type="NCBI Taxonomy" id="4023"/>
    <lineage>
        <taxon>Eukaryota</taxon>
        <taxon>Viridiplantae</taxon>
        <taxon>Streptophyta</taxon>
        <taxon>Embryophyta</taxon>
        <taxon>Tracheophyta</taxon>
        <taxon>Spermatophyta</taxon>
        <taxon>Magnoliopsida</taxon>
        <taxon>eudicotyledons</taxon>
        <taxon>Gunneridae</taxon>
        <taxon>Pentapetalae</taxon>
        <taxon>rosids</taxon>
        <taxon>malvids</taxon>
        <taxon>Sapindales</taxon>
        <taxon>Sapindaceae</taxon>
        <taxon>Hippocastanoideae</taxon>
        <taxon>Acereae</taxon>
        <taxon>Acer</taxon>
    </lineage>
</organism>
<protein>
    <submittedName>
        <fullName evidence="2">Uncharacterized protein</fullName>
    </submittedName>
</protein>
<dbReference type="AlphaFoldDB" id="A0AAD5IXM2"/>
<reference evidence="2" key="2">
    <citation type="submission" date="2023-02" db="EMBL/GenBank/DDBJ databases">
        <authorList>
            <person name="Swenson N.G."/>
            <person name="Wegrzyn J.L."/>
            <person name="Mcevoy S.L."/>
        </authorList>
    </citation>
    <scope>NUCLEOTIDE SEQUENCE</scope>
    <source>
        <strain evidence="2">91603</strain>
        <tissue evidence="2">Leaf</tissue>
    </source>
</reference>
<reference evidence="2" key="1">
    <citation type="journal article" date="2022" name="Plant J.">
        <title>Strategies of tolerance reflected in two North American maple genomes.</title>
        <authorList>
            <person name="McEvoy S.L."/>
            <person name="Sezen U.U."/>
            <person name="Trouern-Trend A."/>
            <person name="McMahon S.M."/>
            <person name="Schaberg P.G."/>
            <person name="Yang J."/>
            <person name="Wegrzyn J.L."/>
            <person name="Swenson N.G."/>
        </authorList>
    </citation>
    <scope>NUCLEOTIDE SEQUENCE</scope>
    <source>
        <strain evidence="2">91603</strain>
    </source>
</reference>
<name>A0AAD5IXM2_ACENE</name>
<proteinExistence type="predicted"/>
<evidence type="ECO:0000313" key="2">
    <source>
        <dbReference type="EMBL" id="KAI9178536.1"/>
    </source>
</evidence>
<keyword evidence="1" id="KW-0472">Membrane</keyword>
<sequence>MTVLCGITLAIETGLTLFVIEIGASAMVKLILAGIPYLADVCLIIREILSNISGRIRFCLQKIFVGL</sequence>
<keyword evidence="1" id="KW-1133">Transmembrane helix</keyword>
<accession>A0AAD5IXM2</accession>
<keyword evidence="3" id="KW-1185">Reference proteome</keyword>
<evidence type="ECO:0000313" key="3">
    <source>
        <dbReference type="Proteomes" id="UP001064489"/>
    </source>
</evidence>
<keyword evidence="1" id="KW-0812">Transmembrane</keyword>
<dbReference type="EMBL" id="JAJSOW010000102">
    <property type="protein sequence ID" value="KAI9178536.1"/>
    <property type="molecule type" value="Genomic_DNA"/>
</dbReference>
<feature type="transmembrane region" description="Helical" evidence="1">
    <location>
        <begin position="26"/>
        <end position="45"/>
    </location>
</feature>
<evidence type="ECO:0000256" key="1">
    <source>
        <dbReference type="SAM" id="Phobius"/>
    </source>
</evidence>